<evidence type="ECO:0000256" key="10">
    <source>
        <dbReference type="ARBA" id="ARBA00023237"/>
    </source>
</evidence>
<keyword evidence="13" id="KW-1185">Reference proteome</keyword>
<protein>
    <submittedName>
        <fullName evidence="12">Porin</fullName>
    </submittedName>
</protein>
<evidence type="ECO:0000256" key="2">
    <source>
        <dbReference type="ARBA" id="ARBA00011233"/>
    </source>
</evidence>
<keyword evidence="3" id="KW-0813">Transport</keyword>
<dbReference type="PANTHER" id="PTHR34501:SF9">
    <property type="entry name" value="MAJOR OUTER MEMBRANE PROTEIN P.IA"/>
    <property type="match status" value="1"/>
</dbReference>
<dbReference type="InterPro" id="IPR033900">
    <property type="entry name" value="Gram_neg_porin_domain"/>
</dbReference>
<evidence type="ECO:0000259" key="11">
    <source>
        <dbReference type="Pfam" id="PF13609"/>
    </source>
</evidence>
<dbReference type="GeneID" id="58226979"/>
<keyword evidence="8" id="KW-0626">Porin</keyword>
<dbReference type="GO" id="GO:0009279">
    <property type="term" value="C:cell outer membrane"/>
    <property type="evidence" value="ECO:0007669"/>
    <property type="project" value="UniProtKB-SubCell"/>
</dbReference>
<dbReference type="CDD" id="cd00342">
    <property type="entry name" value="gram_neg_porins"/>
    <property type="match status" value="1"/>
</dbReference>
<dbReference type="GO" id="GO:0015288">
    <property type="term" value="F:porin activity"/>
    <property type="evidence" value="ECO:0007669"/>
    <property type="project" value="UniProtKB-KW"/>
</dbReference>
<keyword evidence="4" id="KW-1134">Transmembrane beta strand</keyword>
<dbReference type="AlphaFoldDB" id="A0A0F4PRN4"/>
<sequence>MIRPITLYSCVILGVAAHGAAAGDYSIYGKAQVQLEHTDKGLMRYTDKGTHIDAPFSRIGVKGKHDISAQAQVVYKYEVQVKGFESDDTSEPFSARNTYLGVQSAYGTVLFGRNDSRFKYSEGKIDQFNETQSDIAQTIGGQDRIADSITYTSPKWGQWQWALTFAPKDDAKTEKNGVAALLSYGDRALKQTPYYLALSYTDALADIQALRVNAVYQWQRLQGGVLVQRSENLAGDKDGNSVLVSLRYYASDAWQPKLQYARDTSQLRHDSDSEQLSAGVDYVVDKQTSFYFLATKLELNQVSDTSTAIGLKYKF</sequence>
<evidence type="ECO:0000256" key="6">
    <source>
        <dbReference type="ARBA" id="ARBA00022729"/>
    </source>
</evidence>
<dbReference type="EMBL" id="JXXZ01000001">
    <property type="protein sequence ID" value="KJZ02207.1"/>
    <property type="molecule type" value="Genomic_DNA"/>
</dbReference>
<evidence type="ECO:0000256" key="7">
    <source>
        <dbReference type="ARBA" id="ARBA00023065"/>
    </source>
</evidence>
<dbReference type="SUPFAM" id="SSF56935">
    <property type="entry name" value="Porins"/>
    <property type="match status" value="1"/>
</dbReference>
<evidence type="ECO:0000256" key="4">
    <source>
        <dbReference type="ARBA" id="ARBA00022452"/>
    </source>
</evidence>
<comment type="subcellular location">
    <subcellularLocation>
        <location evidence="1">Cell outer membrane</location>
        <topology evidence="1">Multi-pass membrane protein</topology>
    </subcellularLocation>
</comment>
<evidence type="ECO:0000256" key="5">
    <source>
        <dbReference type="ARBA" id="ARBA00022692"/>
    </source>
</evidence>
<dbReference type="RefSeq" id="WP_045978954.1">
    <property type="nucleotide sequence ID" value="NZ_JXXY01000005.1"/>
</dbReference>
<dbReference type="InterPro" id="IPR050298">
    <property type="entry name" value="Gram-neg_bact_OMP"/>
</dbReference>
<keyword evidence="7" id="KW-0406">Ion transport</keyword>
<evidence type="ECO:0000256" key="3">
    <source>
        <dbReference type="ARBA" id="ARBA00022448"/>
    </source>
</evidence>
<evidence type="ECO:0000256" key="9">
    <source>
        <dbReference type="ARBA" id="ARBA00023136"/>
    </source>
</evidence>
<dbReference type="InterPro" id="IPR023614">
    <property type="entry name" value="Porin_dom_sf"/>
</dbReference>
<evidence type="ECO:0000256" key="1">
    <source>
        <dbReference type="ARBA" id="ARBA00004571"/>
    </source>
</evidence>
<proteinExistence type="predicted"/>
<dbReference type="GO" id="GO:0006811">
    <property type="term" value="P:monoatomic ion transport"/>
    <property type="evidence" value="ECO:0007669"/>
    <property type="project" value="UniProtKB-KW"/>
</dbReference>
<dbReference type="PATRIC" id="fig|151081.8.peg.1296"/>
<dbReference type="GO" id="GO:0046930">
    <property type="term" value="C:pore complex"/>
    <property type="evidence" value="ECO:0007669"/>
    <property type="project" value="UniProtKB-KW"/>
</dbReference>
<dbReference type="eggNOG" id="COG3203">
    <property type="taxonomic scope" value="Bacteria"/>
</dbReference>
<feature type="domain" description="Porin" evidence="11">
    <location>
        <begin position="13"/>
        <end position="292"/>
    </location>
</feature>
<evidence type="ECO:0000256" key="8">
    <source>
        <dbReference type="ARBA" id="ARBA00023114"/>
    </source>
</evidence>
<keyword evidence="6" id="KW-0732">Signal</keyword>
<comment type="caution">
    <text evidence="12">The sequence shown here is derived from an EMBL/GenBank/DDBJ whole genome shotgun (WGS) entry which is preliminary data.</text>
</comment>
<dbReference type="OrthoDB" id="8173690at2"/>
<dbReference type="Pfam" id="PF13609">
    <property type="entry name" value="Porin_4"/>
    <property type="match status" value="1"/>
</dbReference>
<dbReference type="PANTHER" id="PTHR34501">
    <property type="entry name" value="PROTEIN YDDL-RELATED"/>
    <property type="match status" value="1"/>
</dbReference>
<name>A0A0F4PRN4_9GAMM</name>
<comment type="subunit">
    <text evidence="2">Homotrimer.</text>
</comment>
<accession>A0A0F4PRN4</accession>
<reference evidence="12 13" key="1">
    <citation type="journal article" date="2015" name="BMC Genomics">
        <title>Genome mining reveals unlocked bioactive potential of marine Gram-negative bacteria.</title>
        <authorList>
            <person name="Machado H."/>
            <person name="Sonnenschein E.C."/>
            <person name="Melchiorsen J."/>
            <person name="Gram L."/>
        </authorList>
    </citation>
    <scope>NUCLEOTIDE SEQUENCE [LARGE SCALE GENOMIC DNA]</scope>
    <source>
        <strain evidence="12 13">S3137</strain>
    </source>
</reference>
<evidence type="ECO:0000313" key="13">
    <source>
        <dbReference type="Proteomes" id="UP000033664"/>
    </source>
</evidence>
<dbReference type="Proteomes" id="UP000033664">
    <property type="component" value="Unassembled WGS sequence"/>
</dbReference>
<keyword evidence="5" id="KW-0812">Transmembrane</keyword>
<gene>
    <name evidence="12" type="ORF">TW72_00570</name>
</gene>
<dbReference type="Gene3D" id="2.40.160.10">
    <property type="entry name" value="Porin"/>
    <property type="match status" value="1"/>
</dbReference>
<evidence type="ECO:0000313" key="12">
    <source>
        <dbReference type="EMBL" id="KJZ02207.1"/>
    </source>
</evidence>
<keyword evidence="9" id="KW-0472">Membrane</keyword>
<organism evidence="12 13">
    <name type="scientific">Pseudoalteromonas ruthenica</name>
    <dbReference type="NCBI Taxonomy" id="151081"/>
    <lineage>
        <taxon>Bacteria</taxon>
        <taxon>Pseudomonadati</taxon>
        <taxon>Pseudomonadota</taxon>
        <taxon>Gammaproteobacteria</taxon>
        <taxon>Alteromonadales</taxon>
        <taxon>Pseudoalteromonadaceae</taxon>
        <taxon>Pseudoalteromonas</taxon>
    </lineage>
</organism>
<keyword evidence="10" id="KW-0998">Cell outer membrane</keyword>